<dbReference type="Gene3D" id="2.60.120.330">
    <property type="entry name" value="B-lactam Antibiotic, Isopenicillin N Synthase, Chain"/>
    <property type="match status" value="1"/>
</dbReference>
<evidence type="ECO:0000256" key="10">
    <source>
        <dbReference type="RuleBase" id="RU003682"/>
    </source>
</evidence>
<dbReference type="GO" id="GO:0045543">
    <property type="term" value="F:gibberellin 2-beta-dioxygenase activity"/>
    <property type="evidence" value="ECO:0007669"/>
    <property type="project" value="UniProtKB-EC"/>
</dbReference>
<dbReference type="InterPro" id="IPR026992">
    <property type="entry name" value="DIOX_N"/>
</dbReference>
<dbReference type="EMBL" id="JAKUCV010005278">
    <property type="protein sequence ID" value="KAJ4831805.1"/>
    <property type="molecule type" value="Genomic_DNA"/>
</dbReference>
<keyword evidence="2 10" id="KW-0479">Metal-binding</keyword>
<dbReference type="PROSITE" id="PS51471">
    <property type="entry name" value="FE2OG_OXY"/>
    <property type="match status" value="1"/>
</dbReference>
<feature type="region of interest" description="Disordered" evidence="11">
    <location>
        <begin position="182"/>
        <end position="214"/>
    </location>
</feature>
<sequence>MVVASPTPVCSDRIQDIELPVIDLSGERSKMSSLIVKACEEYGFFKVINHGVPLDVIAKLEQESISFFSKSLSEKEKAGPAIPFGYGCKNIGFNGDLGEVEYLLLNTNPHSIAQRSKTISNDPRRFSSAVCGYIEAVRGVACELLDLMAEGLWVPDTSVFSKLIMDVDSDSIFRLNHYPPLPLSPSPPPPPPSMEDYNNNKDKSSNKPKVGFGEHSDPQILTILRSNDVPGLQISLNNGLWVPVPPDPTAFCVNVGDVLQAMTNGRFVSVRHKALSNSYKSRLSMAYFAAPPLHARISVPVDMVSPLRPCLYRPFTWAEFKKAAYSLRLGDSRLDLFRIQQQTDQDQDLA</sequence>
<keyword evidence="14" id="KW-1185">Reference proteome</keyword>
<evidence type="ECO:0000256" key="8">
    <source>
        <dbReference type="ARBA" id="ARBA00061282"/>
    </source>
</evidence>
<evidence type="ECO:0000313" key="14">
    <source>
        <dbReference type="Proteomes" id="UP001141552"/>
    </source>
</evidence>
<comment type="similarity">
    <text evidence="8">Belongs to the iron/ascorbate-dependent oxidoreductase family. GA2OX subfamily.</text>
</comment>
<dbReference type="GO" id="GO:0046872">
    <property type="term" value="F:metal ion binding"/>
    <property type="evidence" value="ECO:0007669"/>
    <property type="project" value="UniProtKB-KW"/>
</dbReference>
<dbReference type="PANTHER" id="PTHR47990">
    <property type="entry name" value="2-OXOGLUTARATE (2OG) AND FE(II)-DEPENDENT OXYGENASE SUPERFAMILY PROTEIN-RELATED"/>
    <property type="match status" value="1"/>
</dbReference>
<organism evidence="13 14">
    <name type="scientific">Turnera subulata</name>
    <dbReference type="NCBI Taxonomy" id="218843"/>
    <lineage>
        <taxon>Eukaryota</taxon>
        <taxon>Viridiplantae</taxon>
        <taxon>Streptophyta</taxon>
        <taxon>Embryophyta</taxon>
        <taxon>Tracheophyta</taxon>
        <taxon>Spermatophyta</taxon>
        <taxon>Magnoliopsida</taxon>
        <taxon>eudicotyledons</taxon>
        <taxon>Gunneridae</taxon>
        <taxon>Pentapetalae</taxon>
        <taxon>rosids</taxon>
        <taxon>fabids</taxon>
        <taxon>Malpighiales</taxon>
        <taxon>Passifloraceae</taxon>
        <taxon>Turnera</taxon>
    </lineage>
</organism>
<dbReference type="AlphaFoldDB" id="A0A9Q0FHY0"/>
<evidence type="ECO:0000259" key="12">
    <source>
        <dbReference type="PROSITE" id="PS51471"/>
    </source>
</evidence>
<evidence type="ECO:0000256" key="3">
    <source>
        <dbReference type="ARBA" id="ARBA00022964"/>
    </source>
</evidence>
<evidence type="ECO:0000256" key="11">
    <source>
        <dbReference type="SAM" id="MobiDB-lite"/>
    </source>
</evidence>
<dbReference type="EC" id="1.14.11.13" evidence="9"/>
<evidence type="ECO:0000256" key="9">
    <source>
        <dbReference type="ARBA" id="ARBA00066708"/>
    </source>
</evidence>
<feature type="compositionally biased region" description="Pro residues" evidence="11">
    <location>
        <begin position="182"/>
        <end position="193"/>
    </location>
</feature>
<evidence type="ECO:0000256" key="7">
    <source>
        <dbReference type="ARBA" id="ARBA00052204"/>
    </source>
</evidence>
<keyword evidence="3" id="KW-0223">Dioxygenase</keyword>
<comment type="caution">
    <text evidence="13">The sequence shown here is derived from an EMBL/GenBank/DDBJ whole genome shotgun (WGS) entry which is preliminary data.</text>
</comment>
<evidence type="ECO:0000313" key="13">
    <source>
        <dbReference type="EMBL" id="KAJ4831805.1"/>
    </source>
</evidence>
<comment type="pathway">
    <text evidence="1">Hormone biosynthesis.</text>
</comment>
<reference evidence="13" key="2">
    <citation type="journal article" date="2023" name="Plants (Basel)">
        <title>Annotation of the Turnera subulata (Passifloraceae) Draft Genome Reveals the S-Locus Evolved after the Divergence of Turneroideae from Passifloroideae in a Stepwise Manner.</title>
        <authorList>
            <person name="Henning P.M."/>
            <person name="Roalson E.H."/>
            <person name="Mir W."/>
            <person name="McCubbin A.G."/>
            <person name="Shore J.S."/>
        </authorList>
    </citation>
    <scope>NUCLEOTIDE SEQUENCE</scope>
    <source>
        <strain evidence="13">F60SS</strain>
    </source>
</reference>
<dbReference type="InterPro" id="IPR044861">
    <property type="entry name" value="IPNS-like_FE2OG_OXY"/>
</dbReference>
<dbReference type="Proteomes" id="UP001141552">
    <property type="component" value="Unassembled WGS sequence"/>
</dbReference>
<evidence type="ECO:0000256" key="2">
    <source>
        <dbReference type="ARBA" id="ARBA00022723"/>
    </source>
</evidence>
<dbReference type="InterPro" id="IPR050231">
    <property type="entry name" value="Iron_ascorbate_oxido_reductase"/>
</dbReference>
<dbReference type="InterPro" id="IPR005123">
    <property type="entry name" value="Oxoglu/Fe-dep_dioxygenase_dom"/>
</dbReference>
<evidence type="ECO:0000256" key="4">
    <source>
        <dbReference type="ARBA" id="ARBA00023002"/>
    </source>
</evidence>
<name>A0A9Q0FHY0_9ROSI</name>
<gene>
    <name evidence="13" type="ORF">Tsubulata_031250</name>
</gene>
<keyword evidence="4 10" id="KW-0560">Oxidoreductase</keyword>
<dbReference type="Pfam" id="PF14226">
    <property type="entry name" value="DIOX_N"/>
    <property type="match status" value="1"/>
</dbReference>
<evidence type="ECO:0000256" key="6">
    <source>
        <dbReference type="ARBA" id="ARBA00037909"/>
    </source>
</evidence>
<dbReference type="SUPFAM" id="SSF51197">
    <property type="entry name" value="Clavaminate synthase-like"/>
    <property type="match status" value="1"/>
</dbReference>
<feature type="domain" description="Fe2OG dioxygenase" evidence="12">
    <location>
        <begin position="168"/>
        <end position="291"/>
    </location>
</feature>
<evidence type="ECO:0000256" key="5">
    <source>
        <dbReference type="ARBA" id="ARBA00023004"/>
    </source>
</evidence>
<comment type="catalytic activity">
    <reaction evidence="7">
        <text>gibberellin A1 + 2-oxoglutarate + O2 = gibberellin A8 + succinate + CO2</text>
        <dbReference type="Rhea" id="RHEA:15005"/>
        <dbReference type="ChEBI" id="CHEBI:15379"/>
        <dbReference type="ChEBI" id="CHEBI:16526"/>
        <dbReference type="ChEBI" id="CHEBI:16810"/>
        <dbReference type="ChEBI" id="CHEBI:30031"/>
        <dbReference type="ChEBI" id="CHEBI:58524"/>
        <dbReference type="ChEBI" id="CHEBI:58594"/>
        <dbReference type="EC" id="1.14.11.13"/>
    </reaction>
</comment>
<reference evidence="13" key="1">
    <citation type="submission" date="2022-02" db="EMBL/GenBank/DDBJ databases">
        <authorList>
            <person name="Henning P.M."/>
            <person name="McCubbin A.G."/>
            <person name="Shore J.S."/>
        </authorList>
    </citation>
    <scope>NUCLEOTIDE SEQUENCE</scope>
    <source>
        <strain evidence="13">F60SS</strain>
        <tissue evidence="13">Leaves</tissue>
    </source>
</reference>
<keyword evidence="5 10" id="KW-0408">Iron</keyword>
<dbReference type="FunFam" id="2.60.120.330:FF:000025">
    <property type="entry name" value="Gibberellin 2-beta-dioxygenase 2"/>
    <property type="match status" value="1"/>
</dbReference>
<protein>
    <recommendedName>
        <fullName evidence="9">gibberellin 2beta-dioxygenase</fullName>
        <ecNumber evidence="9">1.14.11.13</ecNumber>
    </recommendedName>
</protein>
<dbReference type="Pfam" id="PF03171">
    <property type="entry name" value="2OG-FeII_Oxy"/>
    <property type="match status" value="1"/>
</dbReference>
<dbReference type="PRINTS" id="PR00682">
    <property type="entry name" value="IPNSYNTHASE"/>
</dbReference>
<comment type="pathway">
    <text evidence="6">Plant hormone biosynthesis; gibberellin biosynthesis.</text>
</comment>
<evidence type="ECO:0000256" key="1">
    <source>
        <dbReference type="ARBA" id="ARBA00004972"/>
    </source>
</evidence>
<dbReference type="OrthoDB" id="288590at2759"/>
<proteinExistence type="inferred from homology"/>
<accession>A0A9Q0FHY0</accession>
<dbReference type="GO" id="GO:0009685">
    <property type="term" value="P:gibberellin metabolic process"/>
    <property type="evidence" value="ECO:0007669"/>
    <property type="project" value="UniProtKB-ARBA"/>
</dbReference>
<dbReference type="InterPro" id="IPR027443">
    <property type="entry name" value="IPNS-like_sf"/>
</dbReference>